<dbReference type="PROSITE" id="PS51186">
    <property type="entry name" value="GNAT"/>
    <property type="match status" value="1"/>
</dbReference>
<dbReference type="Gene3D" id="3.40.630.30">
    <property type="match status" value="1"/>
</dbReference>
<protein>
    <submittedName>
        <fullName evidence="2">Putative acetyltransferase</fullName>
    </submittedName>
</protein>
<dbReference type="InterPro" id="IPR000182">
    <property type="entry name" value="GNAT_dom"/>
</dbReference>
<dbReference type="EMBL" id="MLJW01004937">
    <property type="protein sequence ID" value="OIQ69067.1"/>
    <property type="molecule type" value="Genomic_DNA"/>
</dbReference>
<dbReference type="GO" id="GO:0016747">
    <property type="term" value="F:acyltransferase activity, transferring groups other than amino-acyl groups"/>
    <property type="evidence" value="ECO:0007669"/>
    <property type="project" value="InterPro"/>
</dbReference>
<name>A0A1J5PUW0_9ZZZZ</name>
<dbReference type="AlphaFoldDB" id="A0A1J5PUW0"/>
<dbReference type="CDD" id="cd04301">
    <property type="entry name" value="NAT_SF"/>
    <property type="match status" value="1"/>
</dbReference>
<comment type="caution">
    <text evidence="2">The sequence shown here is derived from an EMBL/GenBank/DDBJ whole genome shotgun (WGS) entry which is preliminary data.</text>
</comment>
<accession>A0A1J5PUW0</accession>
<dbReference type="PANTHER" id="PTHR43617">
    <property type="entry name" value="L-AMINO ACID N-ACETYLTRANSFERASE"/>
    <property type="match status" value="1"/>
</dbReference>
<dbReference type="InterPro" id="IPR016181">
    <property type="entry name" value="Acyl_CoA_acyltransferase"/>
</dbReference>
<keyword evidence="2" id="KW-0808">Transferase</keyword>
<dbReference type="Pfam" id="PF00583">
    <property type="entry name" value="Acetyltransf_1"/>
    <property type="match status" value="1"/>
</dbReference>
<dbReference type="PANTHER" id="PTHR43617:SF9">
    <property type="entry name" value="GNAT FAMILY ACETYLTRANSFERASE"/>
    <property type="match status" value="1"/>
</dbReference>
<gene>
    <name evidence="2" type="ORF">GALL_493340</name>
</gene>
<evidence type="ECO:0000259" key="1">
    <source>
        <dbReference type="PROSITE" id="PS51186"/>
    </source>
</evidence>
<evidence type="ECO:0000313" key="2">
    <source>
        <dbReference type="EMBL" id="OIQ69067.1"/>
    </source>
</evidence>
<feature type="domain" description="N-acetyltransferase" evidence="1">
    <location>
        <begin position="4"/>
        <end position="165"/>
    </location>
</feature>
<proteinExistence type="predicted"/>
<organism evidence="2">
    <name type="scientific">mine drainage metagenome</name>
    <dbReference type="NCBI Taxonomy" id="410659"/>
    <lineage>
        <taxon>unclassified sequences</taxon>
        <taxon>metagenomes</taxon>
        <taxon>ecological metagenomes</taxon>
    </lineage>
</organism>
<dbReference type="InterPro" id="IPR050276">
    <property type="entry name" value="MshD_Acetyltransferase"/>
</dbReference>
<reference evidence="2" key="1">
    <citation type="submission" date="2016-10" db="EMBL/GenBank/DDBJ databases">
        <title>Sequence of Gallionella enrichment culture.</title>
        <authorList>
            <person name="Poehlein A."/>
            <person name="Muehling M."/>
            <person name="Daniel R."/>
        </authorList>
    </citation>
    <scope>NUCLEOTIDE SEQUENCE</scope>
</reference>
<dbReference type="SUPFAM" id="SSF55729">
    <property type="entry name" value="Acyl-CoA N-acyltransferases (Nat)"/>
    <property type="match status" value="1"/>
</dbReference>
<sequence>MTALTFRLATTEDIDPIVELVNSAYRGDSSRAGWTTEADLLGGQRTDRDELRSLLETAGSGILIGLQDTEIIASLHLQQDGTSAYLGMFAIRPDLQGAGIGKHCLRQAEHHARQRWGASAMLMTVITLRHELIAYYERRGYRRTGILKPFPASPRFGIPKVDGLELIVLEKVLDTTD</sequence>